<reference evidence="2" key="1">
    <citation type="submission" date="2022-03" db="EMBL/GenBank/DDBJ databases">
        <title>Sea Food Isolates.</title>
        <authorList>
            <person name="Li c."/>
        </authorList>
    </citation>
    <scope>NUCLEOTIDE SEQUENCE</scope>
    <source>
        <strain evidence="2">19GA11TI05</strain>
    </source>
</reference>
<dbReference type="PROSITE" id="PS51257">
    <property type="entry name" value="PROKAR_LIPOPROTEIN"/>
    <property type="match status" value="1"/>
</dbReference>
<gene>
    <name evidence="2" type="ORF">MRM81_07475</name>
</gene>
<keyword evidence="1" id="KW-0732">Signal</keyword>
<name>A0AAU6U0V7_UNCXX</name>
<dbReference type="AlphaFoldDB" id="A0AAU6U0V7"/>
<sequence>MKKIMTGIIIAVMSCTAAARSLTKSEIASVESVIKKNLDNPASARFFHGDFIDVSDGNLYCVQVREKNAYGQYGEKKLFSVLLLQDSKDRYKAWEVDRFNEDTLYPQDIIEEACVGAGYNYKIQESAVYDANKKRQSLGLPPVDKSQIIPRRR</sequence>
<protein>
    <submittedName>
        <fullName evidence="2">Uncharacterized protein</fullName>
    </submittedName>
</protein>
<feature type="signal peptide" evidence="1">
    <location>
        <begin position="1"/>
        <end position="19"/>
    </location>
</feature>
<feature type="chain" id="PRO_5043783711" evidence="1">
    <location>
        <begin position="20"/>
        <end position="153"/>
    </location>
</feature>
<accession>A0AAU6U0V7</accession>
<organism evidence="2">
    <name type="scientific">bacterium 19GA11TI05</name>
    <dbReference type="NCBI Taxonomy" id="2920688"/>
    <lineage>
        <taxon>Bacteria</taxon>
    </lineage>
</organism>
<dbReference type="EMBL" id="CP095362">
    <property type="protein sequence ID" value="XAG66849.1"/>
    <property type="molecule type" value="Genomic_DNA"/>
</dbReference>
<proteinExistence type="predicted"/>
<evidence type="ECO:0000313" key="2">
    <source>
        <dbReference type="EMBL" id="XAG66849.1"/>
    </source>
</evidence>
<evidence type="ECO:0000256" key="1">
    <source>
        <dbReference type="SAM" id="SignalP"/>
    </source>
</evidence>